<sequence>MLLLIIHMFQQISSFITFQLKQTVTNGPQHCTPWEPIHIE</sequence>
<name>A0A2P2N5K4_RHIMU</name>
<accession>A0A2P2N5K4</accession>
<protein>
    <submittedName>
        <fullName evidence="1">Uncharacterized protein</fullName>
    </submittedName>
</protein>
<evidence type="ECO:0000313" key="1">
    <source>
        <dbReference type="EMBL" id="MBX37686.1"/>
    </source>
</evidence>
<organism evidence="1">
    <name type="scientific">Rhizophora mucronata</name>
    <name type="common">Asiatic mangrove</name>
    <dbReference type="NCBI Taxonomy" id="61149"/>
    <lineage>
        <taxon>Eukaryota</taxon>
        <taxon>Viridiplantae</taxon>
        <taxon>Streptophyta</taxon>
        <taxon>Embryophyta</taxon>
        <taxon>Tracheophyta</taxon>
        <taxon>Spermatophyta</taxon>
        <taxon>Magnoliopsida</taxon>
        <taxon>eudicotyledons</taxon>
        <taxon>Gunneridae</taxon>
        <taxon>Pentapetalae</taxon>
        <taxon>rosids</taxon>
        <taxon>fabids</taxon>
        <taxon>Malpighiales</taxon>
        <taxon>Rhizophoraceae</taxon>
        <taxon>Rhizophora</taxon>
    </lineage>
</organism>
<dbReference type="AlphaFoldDB" id="A0A2P2N5K4"/>
<reference evidence="1" key="1">
    <citation type="submission" date="2018-02" db="EMBL/GenBank/DDBJ databases">
        <title>Rhizophora mucronata_Transcriptome.</title>
        <authorList>
            <person name="Meera S.P."/>
            <person name="Sreeshan A."/>
            <person name="Augustine A."/>
        </authorList>
    </citation>
    <scope>NUCLEOTIDE SEQUENCE</scope>
    <source>
        <tissue evidence="1">Leaf</tissue>
    </source>
</reference>
<dbReference type="EMBL" id="GGEC01057202">
    <property type="protein sequence ID" value="MBX37686.1"/>
    <property type="molecule type" value="Transcribed_RNA"/>
</dbReference>
<proteinExistence type="predicted"/>